<dbReference type="InterPro" id="IPR029058">
    <property type="entry name" value="AB_hydrolase_fold"/>
</dbReference>
<evidence type="ECO:0000259" key="5">
    <source>
        <dbReference type="Pfam" id="PF00135"/>
    </source>
</evidence>
<accession>A0AAD6ZQP0</accession>
<organism evidence="6 7">
    <name type="scientific">Mycena albidolilacea</name>
    <dbReference type="NCBI Taxonomy" id="1033008"/>
    <lineage>
        <taxon>Eukaryota</taxon>
        <taxon>Fungi</taxon>
        <taxon>Dikarya</taxon>
        <taxon>Basidiomycota</taxon>
        <taxon>Agaricomycotina</taxon>
        <taxon>Agaricomycetes</taxon>
        <taxon>Agaricomycetidae</taxon>
        <taxon>Agaricales</taxon>
        <taxon>Marasmiineae</taxon>
        <taxon>Mycenaceae</taxon>
        <taxon>Mycena</taxon>
    </lineage>
</organism>
<dbReference type="Pfam" id="PF00135">
    <property type="entry name" value="COesterase"/>
    <property type="match status" value="1"/>
</dbReference>
<comment type="similarity">
    <text evidence="1">Belongs to the type-B carboxylesterase/lipase family.</text>
</comment>
<evidence type="ECO:0000256" key="3">
    <source>
        <dbReference type="SAM" id="MobiDB-lite"/>
    </source>
</evidence>
<feature type="compositionally biased region" description="Low complexity" evidence="3">
    <location>
        <begin position="71"/>
        <end position="129"/>
    </location>
</feature>
<evidence type="ECO:0000313" key="7">
    <source>
        <dbReference type="Proteomes" id="UP001218218"/>
    </source>
</evidence>
<dbReference type="PROSITE" id="PS00122">
    <property type="entry name" value="CARBOXYLESTERASE_B_1"/>
    <property type="match status" value="1"/>
</dbReference>
<proteinExistence type="inferred from homology"/>
<reference evidence="6" key="1">
    <citation type="submission" date="2023-03" db="EMBL/GenBank/DDBJ databases">
        <title>Massive genome expansion in bonnet fungi (Mycena s.s.) driven by repeated elements and novel gene families across ecological guilds.</title>
        <authorList>
            <consortium name="Lawrence Berkeley National Laboratory"/>
            <person name="Harder C.B."/>
            <person name="Miyauchi S."/>
            <person name="Viragh M."/>
            <person name="Kuo A."/>
            <person name="Thoen E."/>
            <person name="Andreopoulos B."/>
            <person name="Lu D."/>
            <person name="Skrede I."/>
            <person name="Drula E."/>
            <person name="Henrissat B."/>
            <person name="Morin E."/>
            <person name="Kohler A."/>
            <person name="Barry K."/>
            <person name="LaButti K."/>
            <person name="Morin E."/>
            <person name="Salamov A."/>
            <person name="Lipzen A."/>
            <person name="Mereny Z."/>
            <person name="Hegedus B."/>
            <person name="Baldrian P."/>
            <person name="Stursova M."/>
            <person name="Weitz H."/>
            <person name="Taylor A."/>
            <person name="Grigoriev I.V."/>
            <person name="Nagy L.G."/>
            <person name="Martin F."/>
            <person name="Kauserud H."/>
        </authorList>
    </citation>
    <scope>NUCLEOTIDE SEQUENCE</scope>
    <source>
        <strain evidence="6">CBHHK002</strain>
    </source>
</reference>
<evidence type="ECO:0000256" key="1">
    <source>
        <dbReference type="ARBA" id="ARBA00005964"/>
    </source>
</evidence>
<dbReference type="AlphaFoldDB" id="A0AAD6ZQP0"/>
<protein>
    <submittedName>
        <fullName evidence="6">Alpha/Beta hydrolase protein</fullName>
    </submittedName>
</protein>
<feature type="domain" description="Carboxylesterase type B" evidence="5">
    <location>
        <begin position="467"/>
        <end position="944"/>
    </location>
</feature>
<feature type="transmembrane region" description="Helical" evidence="4">
    <location>
        <begin position="449"/>
        <end position="472"/>
    </location>
</feature>
<evidence type="ECO:0000256" key="2">
    <source>
        <dbReference type="ARBA" id="ARBA00022801"/>
    </source>
</evidence>
<gene>
    <name evidence="6" type="ORF">DFH08DRAFT_814409</name>
</gene>
<dbReference type="InterPro" id="IPR019826">
    <property type="entry name" value="Carboxylesterase_B_AS"/>
</dbReference>
<dbReference type="InterPro" id="IPR002018">
    <property type="entry name" value="CarbesteraseB"/>
</dbReference>
<comment type="caution">
    <text evidence="6">The sequence shown here is derived from an EMBL/GenBank/DDBJ whole genome shotgun (WGS) entry which is preliminary data.</text>
</comment>
<keyword evidence="4" id="KW-0472">Membrane</keyword>
<evidence type="ECO:0000256" key="4">
    <source>
        <dbReference type="SAM" id="Phobius"/>
    </source>
</evidence>
<feature type="region of interest" description="Disordered" evidence="3">
    <location>
        <begin position="70"/>
        <end position="165"/>
    </location>
</feature>
<feature type="compositionally biased region" description="Polar residues" evidence="3">
    <location>
        <begin position="136"/>
        <end position="165"/>
    </location>
</feature>
<dbReference type="InterPro" id="IPR050309">
    <property type="entry name" value="Type-B_Carboxylest/Lipase"/>
</dbReference>
<keyword evidence="7" id="KW-1185">Reference proteome</keyword>
<feature type="region of interest" description="Disordered" evidence="3">
    <location>
        <begin position="216"/>
        <end position="273"/>
    </location>
</feature>
<dbReference type="PANTHER" id="PTHR11559">
    <property type="entry name" value="CARBOXYLESTERASE"/>
    <property type="match status" value="1"/>
</dbReference>
<keyword evidence="4" id="KW-1133">Transmembrane helix</keyword>
<evidence type="ECO:0000313" key="6">
    <source>
        <dbReference type="EMBL" id="KAJ7333302.1"/>
    </source>
</evidence>
<keyword evidence="4" id="KW-0812">Transmembrane</keyword>
<keyword evidence="2 6" id="KW-0378">Hydrolase</keyword>
<dbReference type="Proteomes" id="UP001218218">
    <property type="component" value="Unassembled WGS sequence"/>
</dbReference>
<name>A0AAD6ZQP0_9AGAR</name>
<dbReference type="Gene3D" id="3.40.50.1820">
    <property type="entry name" value="alpha/beta hydrolase"/>
    <property type="match status" value="1"/>
</dbReference>
<dbReference type="SUPFAM" id="SSF53474">
    <property type="entry name" value="alpha/beta-Hydrolases"/>
    <property type="match status" value="1"/>
</dbReference>
<dbReference type="PROSITE" id="PS00941">
    <property type="entry name" value="CARBOXYLESTERASE_B_2"/>
    <property type="match status" value="1"/>
</dbReference>
<dbReference type="GO" id="GO:0016787">
    <property type="term" value="F:hydrolase activity"/>
    <property type="evidence" value="ECO:0007669"/>
    <property type="project" value="UniProtKB-KW"/>
</dbReference>
<dbReference type="EMBL" id="JARIHO010000034">
    <property type="protein sequence ID" value="KAJ7333302.1"/>
    <property type="molecule type" value="Genomic_DNA"/>
</dbReference>
<feature type="transmembrane region" description="Helical" evidence="4">
    <location>
        <begin position="185"/>
        <end position="206"/>
    </location>
</feature>
<sequence length="1012" mass="108778">MPKGDCSLVATHAIGIQTMSAELTRLSWEDYADYFDCNGLPRQSVHLLFYFLFHFQPTIFDLAAASAIVESPPSTDPPTTAAPTTTSLDTSSTLITLPSTPTPSSSSGTTSKATSSPASTSLLPPTVSSHSHLETGGQSSTAVQSVTGISSGSVAPSGRESVNPTSVASNQLLPSVHGHPLPTGAIAGIAIAVCLMISLTILFFWLRRRRRPAVYPITSFPNTSSDGAGTSVESDFSKGNDSDLPSTNAAGYQHPQALPEGREEKTFSGENSGSMASSSLATFAAGKNMQPFAALRAYDTEPRVPGPDVVSQLREMTARVRDLEAQLESPPPEYSGGEPTVEIEAVDLGSTAHLAVTGTVATSSVTAIFSIDGWQDKASRRPELLSGESWAVRTNGHDVNSCRCIRRVRRIRRLIRYCADPNWPQPERIKRDNMILSIRKMSFSMPLSLLFKLVILCPDFAAADAFTVSLPYGTFRGFAAGNLTQFLGIPFAQAGRFEAPRTPGPLHGVQNATSFGPACPQQVLTAQPVFYNGTTYPSISEDCLTLDIFKPLVAHSNHSNTKLPVLVSGGFQLGNSRDVDVSPMVRRSIETGGPVLVVTPNYRVSAFGFLAGKEVGVAGISNLGLRDQIFALEWVKKHIGAFGGDSNRIVIAGQSAGSISASFLSLSNKQNSKELFRGLIQQSGPAFHVPHFADGQADYDGLVFANKCTHSRDTLECLRRVPFDSFMATVNKTPDFFSYRSLNLAWVPRIDGDVVERDPWVSISQGLYAKIPVMVGMNDDEGTLFSFSTLNITTDGEFIDYVHSNYLPATSPDHMAEIGRLYPDDPTQVCCSFEKGENATAEAISSNGSPFGTGTANQLSSQYKRLAAFQGDLEITSPRRFFLQHASQTQNVWGWLNKRGKAATPLGAYHGSDILIWFPPDAAGETTSGVDAMVNFINTLDPNIPAKQSTENLAIFWPKWNTPSPSGSSSLFTFSDSGINITAEDFRVEPIGFLNPLRLKEAGGVGTAIEES</sequence>
<feature type="compositionally biased region" description="Polar residues" evidence="3">
    <location>
        <begin position="219"/>
        <end position="234"/>
    </location>
</feature>
<dbReference type="InterPro" id="IPR019819">
    <property type="entry name" value="Carboxylesterase_B_CS"/>
</dbReference>